<keyword evidence="2" id="KW-1185">Reference proteome</keyword>
<dbReference type="OrthoDB" id="416454at2759"/>
<dbReference type="AlphaFoldDB" id="A0A2I0TJP9"/>
<sequence length="80" mass="9327">MNEVGTLVVEDTEKVELLNAFFASVFSSKTVPHESQALETRGKVWREEDFPSVEEDWVRDHLAKLDIQKSIIFERFGQWT</sequence>
<protein>
    <submittedName>
        <fullName evidence="1">Rna-directed dna polymerase from mobile element jockey-like</fullName>
    </submittedName>
</protein>
<evidence type="ECO:0000313" key="1">
    <source>
        <dbReference type="EMBL" id="PKU34029.1"/>
    </source>
</evidence>
<keyword evidence="1" id="KW-0695">RNA-directed DNA polymerase</keyword>
<keyword evidence="1" id="KW-0808">Transferase</keyword>
<dbReference type="GO" id="GO:0003964">
    <property type="term" value="F:RNA-directed DNA polymerase activity"/>
    <property type="evidence" value="ECO:0007669"/>
    <property type="project" value="UniProtKB-KW"/>
</dbReference>
<name>A0A2I0TJP9_LIMLA</name>
<gene>
    <name evidence="1" type="ORF">llap_15670</name>
</gene>
<reference evidence="2" key="1">
    <citation type="submission" date="2017-11" db="EMBL/GenBank/DDBJ databases">
        <authorList>
            <person name="Lima N.C."/>
            <person name="Parody-Merino A.M."/>
            <person name="Battley P.F."/>
            <person name="Fidler A.E."/>
            <person name="Prosdocimi F."/>
        </authorList>
    </citation>
    <scope>NUCLEOTIDE SEQUENCE [LARGE SCALE GENOMIC DNA]</scope>
</reference>
<evidence type="ECO:0000313" key="2">
    <source>
        <dbReference type="Proteomes" id="UP000233556"/>
    </source>
</evidence>
<accession>A0A2I0TJP9</accession>
<dbReference type="EMBL" id="KZ509478">
    <property type="protein sequence ID" value="PKU34029.1"/>
    <property type="molecule type" value="Genomic_DNA"/>
</dbReference>
<dbReference type="Proteomes" id="UP000233556">
    <property type="component" value="Unassembled WGS sequence"/>
</dbReference>
<proteinExistence type="predicted"/>
<reference evidence="2" key="2">
    <citation type="submission" date="2017-12" db="EMBL/GenBank/DDBJ databases">
        <title>Genome sequence of the Bar-tailed Godwit (Limosa lapponica baueri).</title>
        <authorList>
            <person name="Lima N.C.B."/>
            <person name="Parody-Merino A.M."/>
            <person name="Battley P.F."/>
            <person name="Fidler A.E."/>
            <person name="Prosdocimi F."/>
        </authorList>
    </citation>
    <scope>NUCLEOTIDE SEQUENCE [LARGE SCALE GENOMIC DNA]</scope>
</reference>
<organism evidence="1 2">
    <name type="scientific">Limosa lapponica baueri</name>
    <dbReference type="NCBI Taxonomy" id="1758121"/>
    <lineage>
        <taxon>Eukaryota</taxon>
        <taxon>Metazoa</taxon>
        <taxon>Chordata</taxon>
        <taxon>Craniata</taxon>
        <taxon>Vertebrata</taxon>
        <taxon>Euteleostomi</taxon>
        <taxon>Archelosauria</taxon>
        <taxon>Archosauria</taxon>
        <taxon>Dinosauria</taxon>
        <taxon>Saurischia</taxon>
        <taxon>Theropoda</taxon>
        <taxon>Coelurosauria</taxon>
        <taxon>Aves</taxon>
        <taxon>Neognathae</taxon>
        <taxon>Neoaves</taxon>
        <taxon>Charadriiformes</taxon>
        <taxon>Scolopacidae</taxon>
        <taxon>Limosa</taxon>
    </lineage>
</organism>
<keyword evidence="1" id="KW-0548">Nucleotidyltransferase</keyword>